<dbReference type="GO" id="GO:0009443">
    <property type="term" value="P:pyridoxal 5'-phosphate salvage"/>
    <property type="evidence" value="ECO:0007669"/>
    <property type="project" value="InterPro"/>
</dbReference>
<keyword evidence="7" id="KW-0808">Transferase</keyword>
<dbReference type="AlphaFoldDB" id="A0A9P0AG69"/>
<dbReference type="GO" id="GO:0005524">
    <property type="term" value="F:ATP binding"/>
    <property type="evidence" value="ECO:0007669"/>
    <property type="project" value="UniProtKB-KW"/>
</dbReference>
<reference evidence="16" key="1">
    <citation type="submission" date="2021-12" db="EMBL/GenBank/DDBJ databases">
        <authorList>
            <person name="King R."/>
        </authorList>
    </citation>
    <scope>NUCLEOTIDE SEQUENCE</scope>
</reference>
<evidence type="ECO:0000256" key="4">
    <source>
        <dbReference type="ARBA" id="ARBA00008805"/>
    </source>
</evidence>
<comment type="pathway">
    <text evidence="1">Cofactor metabolism; pyridoxal 5'-phosphate salvage; pyridoxamine 5'-phosphate from pyridoxamine: step 1/1.</text>
</comment>
<evidence type="ECO:0000256" key="7">
    <source>
        <dbReference type="ARBA" id="ARBA00022679"/>
    </source>
</evidence>
<feature type="domain" description="Pyridoxamine kinase/Phosphomethylpyrimidine kinase" evidence="15">
    <location>
        <begin position="82"/>
        <end position="261"/>
    </location>
</feature>
<evidence type="ECO:0000256" key="6">
    <source>
        <dbReference type="ARBA" id="ARBA00018134"/>
    </source>
</evidence>
<evidence type="ECO:0000256" key="2">
    <source>
        <dbReference type="ARBA" id="ARBA00004835"/>
    </source>
</evidence>
<dbReference type="EMBL" id="OU963867">
    <property type="protein sequence ID" value="CAH0392439.1"/>
    <property type="molecule type" value="Genomic_DNA"/>
</dbReference>
<keyword evidence="10" id="KW-0067">ATP-binding</keyword>
<keyword evidence="17" id="KW-1185">Reference proteome</keyword>
<comment type="pathway">
    <text evidence="2">Cofactor metabolism; pyridoxal 5'-phosphate salvage; pyridoxine 5'-phosphate from pyridoxine: step 1/1.</text>
</comment>
<comment type="similarity">
    <text evidence="4">Belongs to the pyridoxine kinase family.</text>
</comment>
<evidence type="ECO:0000313" key="17">
    <source>
        <dbReference type="Proteomes" id="UP001152759"/>
    </source>
</evidence>
<dbReference type="GO" id="GO:0008478">
    <property type="term" value="F:pyridoxal kinase activity"/>
    <property type="evidence" value="ECO:0007669"/>
    <property type="project" value="UniProtKB-EC"/>
</dbReference>
<keyword evidence="8" id="KW-0547">Nucleotide-binding</keyword>
<evidence type="ECO:0000256" key="9">
    <source>
        <dbReference type="ARBA" id="ARBA00022777"/>
    </source>
</evidence>
<evidence type="ECO:0000256" key="5">
    <source>
        <dbReference type="ARBA" id="ARBA00012104"/>
    </source>
</evidence>
<dbReference type="Gene3D" id="3.40.1190.20">
    <property type="match status" value="1"/>
</dbReference>
<dbReference type="EC" id="2.7.1.35" evidence="5"/>
<evidence type="ECO:0000256" key="3">
    <source>
        <dbReference type="ARBA" id="ARBA00005210"/>
    </source>
</evidence>
<comment type="pathway">
    <text evidence="3">Cofactor metabolism; pyridoxal 5'-phosphate salvage; pyridoxal 5'-phosphate from pyridoxal: step 1/1.</text>
</comment>
<protein>
    <recommendedName>
        <fullName evidence="6">Pyridoxal kinase</fullName>
        <ecNumber evidence="5">2.7.1.35</ecNumber>
    </recommendedName>
    <alternativeName>
        <fullName evidence="11">Pyridoxine kinase</fullName>
    </alternativeName>
</protein>
<gene>
    <name evidence="16" type="ORF">BEMITA_LOCUS10960</name>
</gene>
<dbReference type="PANTHER" id="PTHR10534:SF2">
    <property type="entry name" value="PYRIDOXAL KINASE"/>
    <property type="match status" value="1"/>
</dbReference>
<accession>A0A9P0AG69</accession>
<evidence type="ECO:0000256" key="13">
    <source>
        <dbReference type="ARBA" id="ARBA00047377"/>
    </source>
</evidence>
<comment type="catalytic activity">
    <reaction evidence="13">
        <text>pyridoxal + ATP = pyridoxal 5'-phosphate + ADP + H(+)</text>
        <dbReference type="Rhea" id="RHEA:10224"/>
        <dbReference type="ChEBI" id="CHEBI:15378"/>
        <dbReference type="ChEBI" id="CHEBI:17310"/>
        <dbReference type="ChEBI" id="CHEBI:30616"/>
        <dbReference type="ChEBI" id="CHEBI:456216"/>
        <dbReference type="ChEBI" id="CHEBI:597326"/>
        <dbReference type="EC" id="2.7.1.35"/>
    </reaction>
    <physiologicalReaction direction="left-to-right" evidence="13">
        <dbReference type="Rhea" id="RHEA:10225"/>
    </physiologicalReaction>
</comment>
<dbReference type="Proteomes" id="UP001152759">
    <property type="component" value="Chromosome 6"/>
</dbReference>
<evidence type="ECO:0000256" key="14">
    <source>
        <dbReference type="ARBA" id="ARBA00048524"/>
    </source>
</evidence>
<dbReference type="SUPFAM" id="SSF53613">
    <property type="entry name" value="Ribokinase-like"/>
    <property type="match status" value="1"/>
</dbReference>
<evidence type="ECO:0000256" key="1">
    <source>
        <dbReference type="ARBA" id="ARBA00004750"/>
    </source>
</evidence>
<evidence type="ECO:0000256" key="8">
    <source>
        <dbReference type="ARBA" id="ARBA00022741"/>
    </source>
</evidence>
<dbReference type="CDD" id="cd01173">
    <property type="entry name" value="pyridoxal_pyridoxamine_kinase"/>
    <property type="match status" value="1"/>
</dbReference>
<keyword evidence="9" id="KW-0418">Kinase</keyword>
<evidence type="ECO:0000256" key="11">
    <source>
        <dbReference type="ARBA" id="ARBA00032808"/>
    </source>
</evidence>
<dbReference type="NCBIfam" id="TIGR00687">
    <property type="entry name" value="pyridox_kin"/>
    <property type="match status" value="1"/>
</dbReference>
<dbReference type="InterPro" id="IPR029056">
    <property type="entry name" value="Ribokinase-like"/>
</dbReference>
<evidence type="ECO:0000256" key="10">
    <source>
        <dbReference type="ARBA" id="ARBA00022840"/>
    </source>
</evidence>
<comment type="catalytic activity">
    <reaction evidence="14">
        <text>pyridoxine + ATP = pyridoxine 5'-phosphate + ADP + H(+)</text>
        <dbReference type="Rhea" id="RHEA:25108"/>
        <dbReference type="ChEBI" id="CHEBI:15378"/>
        <dbReference type="ChEBI" id="CHEBI:16709"/>
        <dbReference type="ChEBI" id="CHEBI:30616"/>
        <dbReference type="ChEBI" id="CHEBI:58589"/>
        <dbReference type="ChEBI" id="CHEBI:456216"/>
        <dbReference type="EC" id="2.7.1.35"/>
    </reaction>
    <physiologicalReaction direction="left-to-right" evidence="14">
        <dbReference type="Rhea" id="RHEA:25109"/>
    </physiologicalReaction>
</comment>
<dbReference type="Pfam" id="PF08543">
    <property type="entry name" value="Phos_pyr_kin"/>
    <property type="match status" value="1"/>
</dbReference>
<evidence type="ECO:0000259" key="15">
    <source>
        <dbReference type="Pfam" id="PF08543"/>
    </source>
</evidence>
<organism evidence="16 17">
    <name type="scientific">Bemisia tabaci</name>
    <name type="common">Sweetpotato whitefly</name>
    <name type="synonym">Aleurodes tabaci</name>
    <dbReference type="NCBI Taxonomy" id="7038"/>
    <lineage>
        <taxon>Eukaryota</taxon>
        <taxon>Metazoa</taxon>
        <taxon>Ecdysozoa</taxon>
        <taxon>Arthropoda</taxon>
        <taxon>Hexapoda</taxon>
        <taxon>Insecta</taxon>
        <taxon>Pterygota</taxon>
        <taxon>Neoptera</taxon>
        <taxon>Paraneoptera</taxon>
        <taxon>Hemiptera</taxon>
        <taxon>Sternorrhyncha</taxon>
        <taxon>Aleyrodoidea</taxon>
        <taxon>Aleyrodidae</taxon>
        <taxon>Aleyrodinae</taxon>
        <taxon>Bemisia</taxon>
    </lineage>
</organism>
<name>A0A9P0AG69_BEMTA</name>
<comment type="catalytic activity">
    <reaction evidence="12">
        <text>pyridoxamine + ATP = pyridoxamine 5'-phosphate + ADP + H(+)</text>
        <dbReference type="Rhea" id="RHEA:25104"/>
        <dbReference type="ChEBI" id="CHEBI:15378"/>
        <dbReference type="ChEBI" id="CHEBI:30616"/>
        <dbReference type="ChEBI" id="CHEBI:57761"/>
        <dbReference type="ChEBI" id="CHEBI:58451"/>
        <dbReference type="ChEBI" id="CHEBI:456216"/>
        <dbReference type="EC" id="2.7.1.35"/>
    </reaction>
    <physiologicalReaction direction="left-to-right" evidence="12">
        <dbReference type="Rhea" id="RHEA:25105"/>
    </physiologicalReaction>
</comment>
<evidence type="ECO:0000256" key="12">
    <source>
        <dbReference type="ARBA" id="ARBA00047310"/>
    </source>
</evidence>
<proteinExistence type="inferred from homology"/>
<dbReference type="InterPro" id="IPR013749">
    <property type="entry name" value="PM/HMP-P_kinase-1"/>
</dbReference>
<dbReference type="GO" id="GO:0005829">
    <property type="term" value="C:cytosol"/>
    <property type="evidence" value="ECO:0007669"/>
    <property type="project" value="TreeGrafter"/>
</dbReference>
<dbReference type="InterPro" id="IPR004625">
    <property type="entry name" value="PyrdxlKinase"/>
</dbReference>
<sequence length="302" mass="32929">MSQSNLRVLSIQSHVVSGYVGNKSATFPLQLLGFEVDPLNSVSFSNHSGYKVIRKGQILKESDLDEIISGLKANGLDFYTHVLTGYIFSSSFLTRIADLIGHLRKVNPNLVYVCDPVMGDNGRMYVPEELKDIYRTLIVPLADIVTPNSFEAQLLTGHPVETKQDLYSVVGKLHELGIKTVVVSSTEDAADKLIIYGSSKTDGAGARTTTAEINIPKISGHFTGTGDLFAALFLAWFHRSDLPTALEKATSTVQAVLKRTNEYVESLGGGEGSKHDRELKIIQSKADIENPEVVHKAAVKIV</sequence>
<dbReference type="PANTHER" id="PTHR10534">
    <property type="entry name" value="PYRIDOXAL KINASE"/>
    <property type="match status" value="1"/>
</dbReference>
<evidence type="ECO:0000313" key="16">
    <source>
        <dbReference type="EMBL" id="CAH0392439.1"/>
    </source>
</evidence>